<sequence>MNLEENKISFLHRIFVLLTMVVRDYELRRKQTIRNDVNMYIVESSKKPVQIKRNHTH</sequence>
<dbReference type="AlphaFoldDB" id="A0A0B7A0R9"/>
<evidence type="ECO:0000313" key="1">
    <source>
        <dbReference type="EMBL" id="CEK73721.1"/>
    </source>
</evidence>
<name>A0A0B7A0R9_9EUPU</name>
<accession>A0A0B7A0R9</accession>
<protein>
    <submittedName>
        <fullName evidence="1">Uncharacterized protein</fullName>
    </submittedName>
</protein>
<reference evidence="1" key="1">
    <citation type="submission" date="2014-12" db="EMBL/GenBank/DDBJ databases">
        <title>Insight into the proteome of Arion vulgaris.</title>
        <authorList>
            <person name="Aradska J."/>
            <person name="Bulat T."/>
            <person name="Smidak R."/>
            <person name="Sarate P."/>
            <person name="Gangsoo J."/>
            <person name="Sialana F."/>
            <person name="Bilban M."/>
            <person name="Lubec G."/>
        </authorList>
    </citation>
    <scope>NUCLEOTIDE SEQUENCE</scope>
    <source>
        <tissue evidence="1">Skin</tissue>
    </source>
</reference>
<proteinExistence type="predicted"/>
<gene>
    <name evidence="1" type="primary">ORF87971</name>
</gene>
<organism evidence="1">
    <name type="scientific">Arion vulgaris</name>
    <dbReference type="NCBI Taxonomy" id="1028688"/>
    <lineage>
        <taxon>Eukaryota</taxon>
        <taxon>Metazoa</taxon>
        <taxon>Spiralia</taxon>
        <taxon>Lophotrochozoa</taxon>
        <taxon>Mollusca</taxon>
        <taxon>Gastropoda</taxon>
        <taxon>Heterobranchia</taxon>
        <taxon>Euthyneura</taxon>
        <taxon>Panpulmonata</taxon>
        <taxon>Eupulmonata</taxon>
        <taxon>Stylommatophora</taxon>
        <taxon>Helicina</taxon>
        <taxon>Arionoidea</taxon>
        <taxon>Arionidae</taxon>
        <taxon>Arion</taxon>
    </lineage>
</organism>
<dbReference type="EMBL" id="HACG01026856">
    <property type="protein sequence ID" value="CEK73721.1"/>
    <property type="molecule type" value="Transcribed_RNA"/>
</dbReference>